<evidence type="ECO:0000313" key="1">
    <source>
        <dbReference type="EMBL" id="DAG00580.1"/>
    </source>
</evidence>
<organism evidence="1">
    <name type="scientific">Myoviridae sp. ctJ2i1</name>
    <dbReference type="NCBI Taxonomy" id="2825079"/>
    <lineage>
        <taxon>Viruses</taxon>
        <taxon>Duplodnaviria</taxon>
        <taxon>Heunggongvirae</taxon>
        <taxon>Uroviricota</taxon>
        <taxon>Caudoviricetes</taxon>
    </lineage>
</organism>
<protein>
    <submittedName>
        <fullName evidence="1">Uncharacterized protein</fullName>
    </submittedName>
</protein>
<sequence length="58" mass="6796">MSTCIFRISSSNLIDFVDIYNTLFSLRNIFTSFTIQSANNTIYIFTNNNLLSYRLFIL</sequence>
<proteinExistence type="predicted"/>
<dbReference type="EMBL" id="BK016182">
    <property type="protein sequence ID" value="DAG00580.1"/>
    <property type="molecule type" value="Genomic_DNA"/>
</dbReference>
<accession>A0A8S5V1L6</accession>
<name>A0A8S5V1L6_9CAUD</name>
<reference evidence="1" key="1">
    <citation type="journal article" date="2021" name="Proc. Natl. Acad. Sci. U.S.A.">
        <title>A Catalog of Tens of Thousands of Viruses from Human Metagenomes Reveals Hidden Associations with Chronic Diseases.</title>
        <authorList>
            <person name="Tisza M.J."/>
            <person name="Buck C.B."/>
        </authorList>
    </citation>
    <scope>NUCLEOTIDE SEQUENCE</scope>
    <source>
        <strain evidence="1">CtJ2i1</strain>
    </source>
</reference>